<comment type="catalytic activity">
    <reaction evidence="8">
        <text>L-aspartate(89)-[ribosomal protein uS12]-hydrogen + (sulfur carrier)-SH + AH2 + 2 S-adenosyl-L-methionine = 3-methylsulfanyl-L-aspartate(89)-[ribosomal protein uS12]-hydrogen + (sulfur carrier)-H + 5'-deoxyadenosine + L-methionine + A + S-adenosyl-L-homocysteine + 2 H(+)</text>
        <dbReference type="Rhea" id="RHEA:37087"/>
        <dbReference type="Rhea" id="RHEA-COMP:10460"/>
        <dbReference type="Rhea" id="RHEA-COMP:10461"/>
        <dbReference type="Rhea" id="RHEA-COMP:14737"/>
        <dbReference type="Rhea" id="RHEA-COMP:14739"/>
        <dbReference type="ChEBI" id="CHEBI:13193"/>
        <dbReference type="ChEBI" id="CHEBI:15378"/>
        <dbReference type="ChEBI" id="CHEBI:17319"/>
        <dbReference type="ChEBI" id="CHEBI:17499"/>
        <dbReference type="ChEBI" id="CHEBI:29917"/>
        <dbReference type="ChEBI" id="CHEBI:29961"/>
        <dbReference type="ChEBI" id="CHEBI:57844"/>
        <dbReference type="ChEBI" id="CHEBI:57856"/>
        <dbReference type="ChEBI" id="CHEBI:59789"/>
        <dbReference type="ChEBI" id="CHEBI:64428"/>
        <dbReference type="ChEBI" id="CHEBI:73599"/>
        <dbReference type="EC" id="2.8.4.4"/>
    </reaction>
</comment>
<dbReference type="FunFam" id="3.80.30.20:FF:000001">
    <property type="entry name" value="tRNA-2-methylthio-N(6)-dimethylallyladenosine synthase 2"/>
    <property type="match status" value="1"/>
</dbReference>
<dbReference type="SMART" id="SM00729">
    <property type="entry name" value="Elp3"/>
    <property type="match status" value="1"/>
</dbReference>
<dbReference type="SFLD" id="SFLDG01061">
    <property type="entry name" value="methylthiotransferase"/>
    <property type="match status" value="1"/>
</dbReference>
<dbReference type="Proteomes" id="UP000220922">
    <property type="component" value="Unassembled WGS sequence"/>
</dbReference>
<dbReference type="Pfam" id="PF00919">
    <property type="entry name" value="UPF0004"/>
    <property type="match status" value="1"/>
</dbReference>
<keyword evidence="1 8" id="KW-0004">4Fe-4S</keyword>
<accession>A0A2H3KUN2</accession>
<dbReference type="EMBL" id="LYXE01000085">
    <property type="protein sequence ID" value="PDV99038.1"/>
    <property type="molecule type" value="Genomic_DNA"/>
</dbReference>
<dbReference type="PROSITE" id="PS51449">
    <property type="entry name" value="MTTASE_N"/>
    <property type="match status" value="1"/>
</dbReference>
<dbReference type="InterPro" id="IPR058240">
    <property type="entry name" value="rSAM_sf"/>
</dbReference>
<dbReference type="InterPro" id="IPR005840">
    <property type="entry name" value="Ribosomal_uS12_MeSTrfase_RimO"/>
</dbReference>
<dbReference type="Pfam" id="PF18693">
    <property type="entry name" value="TRAM_2"/>
    <property type="match status" value="1"/>
</dbReference>
<dbReference type="AlphaFoldDB" id="A0A2H3KUN2"/>
<dbReference type="InterPro" id="IPR013848">
    <property type="entry name" value="Methylthiotransferase_N"/>
</dbReference>
<comment type="subcellular location">
    <subcellularLocation>
        <location evidence="8">Cytoplasm</location>
    </subcellularLocation>
</comment>
<evidence type="ECO:0000313" key="13">
    <source>
        <dbReference type="Proteomes" id="UP000220922"/>
    </source>
</evidence>
<evidence type="ECO:0000256" key="2">
    <source>
        <dbReference type="ARBA" id="ARBA00022490"/>
    </source>
</evidence>
<dbReference type="Gene3D" id="3.80.30.20">
    <property type="entry name" value="tm_1862 like domain"/>
    <property type="match status" value="1"/>
</dbReference>
<keyword evidence="5 8" id="KW-0479">Metal-binding</keyword>
<evidence type="ECO:0000256" key="5">
    <source>
        <dbReference type="ARBA" id="ARBA00022723"/>
    </source>
</evidence>
<feature type="binding site" evidence="8">
    <location>
        <position position="10"/>
    </location>
    <ligand>
        <name>[4Fe-4S] cluster</name>
        <dbReference type="ChEBI" id="CHEBI:49883"/>
        <label>1</label>
    </ligand>
</feature>
<dbReference type="PANTHER" id="PTHR43837">
    <property type="entry name" value="RIBOSOMAL PROTEIN S12 METHYLTHIOTRANSFERASE RIMO"/>
    <property type="match status" value="1"/>
</dbReference>
<dbReference type="HAMAP" id="MF_01865">
    <property type="entry name" value="MTTase_RimO"/>
    <property type="match status" value="1"/>
</dbReference>
<comment type="function">
    <text evidence="8">Catalyzes the methylthiolation of an aspartic acid residue of ribosomal protein uS12.</text>
</comment>
<feature type="binding site" evidence="8">
    <location>
        <position position="46"/>
    </location>
    <ligand>
        <name>[4Fe-4S] cluster</name>
        <dbReference type="ChEBI" id="CHEBI:49883"/>
        <label>1</label>
    </ligand>
</feature>
<dbReference type="CDD" id="cd01335">
    <property type="entry name" value="Radical_SAM"/>
    <property type="match status" value="1"/>
</dbReference>
<dbReference type="Gene3D" id="3.40.50.12160">
    <property type="entry name" value="Methylthiotransferase, N-terminal domain"/>
    <property type="match status" value="1"/>
</dbReference>
<dbReference type="RefSeq" id="WP_097652524.1">
    <property type="nucleotide sequence ID" value="NZ_LYXE01000085.1"/>
</dbReference>
<dbReference type="NCBIfam" id="TIGR00089">
    <property type="entry name" value="MiaB/RimO family radical SAM methylthiotransferase"/>
    <property type="match status" value="1"/>
</dbReference>
<keyword evidence="7 8" id="KW-0411">Iron-sulfur</keyword>
<evidence type="ECO:0000256" key="8">
    <source>
        <dbReference type="HAMAP-Rule" id="MF_01865"/>
    </source>
</evidence>
<dbReference type="PROSITE" id="PS50926">
    <property type="entry name" value="TRAM"/>
    <property type="match status" value="1"/>
</dbReference>
<feature type="binding site" evidence="8">
    <location>
        <position position="78"/>
    </location>
    <ligand>
        <name>[4Fe-4S] cluster</name>
        <dbReference type="ChEBI" id="CHEBI:49883"/>
        <label>1</label>
    </ligand>
</feature>
<evidence type="ECO:0000256" key="1">
    <source>
        <dbReference type="ARBA" id="ARBA00022485"/>
    </source>
</evidence>
<organism evidence="12 13">
    <name type="scientific">Candidatus Chloroploca asiatica</name>
    <dbReference type="NCBI Taxonomy" id="1506545"/>
    <lineage>
        <taxon>Bacteria</taxon>
        <taxon>Bacillati</taxon>
        <taxon>Chloroflexota</taxon>
        <taxon>Chloroflexia</taxon>
        <taxon>Chloroflexales</taxon>
        <taxon>Chloroflexineae</taxon>
        <taxon>Oscillochloridaceae</taxon>
        <taxon>Candidatus Chloroploca</taxon>
    </lineage>
</organism>
<dbReference type="GO" id="GO:0103039">
    <property type="term" value="F:protein methylthiotransferase activity"/>
    <property type="evidence" value="ECO:0007669"/>
    <property type="project" value="UniProtKB-EC"/>
</dbReference>
<feature type="binding site" evidence="8">
    <location>
        <position position="176"/>
    </location>
    <ligand>
        <name>[4Fe-4S] cluster</name>
        <dbReference type="ChEBI" id="CHEBI:49883"/>
        <label>2</label>
        <note>4Fe-4S-S-AdoMet</note>
    </ligand>
</feature>
<feature type="domain" description="MTTase N-terminal" evidence="10">
    <location>
        <begin position="1"/>
        <end position="114"/>
    </location>
</feature>
<feature type="domain" description="Radical SAM core" evidence="11">
    <location>
        <begin position="155"/>
        <end position="387"/>
    </location>
</feature>
<dbReference type="InterPro" id="IPR012340">
    <property type="entry name" value="NA-bd_OB-fold"/>
</dbReference>
<dbReference type="InterPro" id="IPR000385">
    <property type="entry name" value="MoaA_NifB_PqqE_Fe-S-bd_CS"/>
</dbReference>
<sequence length="458" mass="50408">MKYHLVTLGCPKNAVDSEGMDGLLTEAGHTQATTADEADVIIVNTCSFIAAAREETLGVLRELASGKREGQQLIAAGCMAQSHGELVAAVPGVDQTLSTQQWMQIADLVGGTTPRTTKQGQAIPVLSLQPAPAPVAEAPPLPGYADWRTTQIRRTRSTPSAYLKISDGCNLRCAFCTIPSFKGDMASKPVGAVLAEARELVQHGVRELVLVAQHLTDYGRDLGLRDGLALLLEELCQVVPETTWIRLMYAYPHGISERLIRVMADHPQIVKYLDMPLQHAHPATLRRMRRPPDTERTMALLTTMRAAMPDLALRSTFIVGFPGETPEEFRALLMFLETMQLDRVGAFRYSQEPGTHAATLPDQVRPQVIERRWHTLMQLQQGISQQRMTRWVGRTLPVLIEGHGTGDDERPLAVGRSFRDAPEVDGQVFVWGNPPVGEFVRVQVTQATAYDLWGEVAG</sequence>
<dbReference type="SFLD" id="SFLDS00029">
    <property type="entry name" value="Radical_SAM"/>
    <property type="match status" value="1"/>
</dbReference>
<dbReference type="Pfam" id="PF04055">
    <property type="entry name" value="Radical_SAM"/>
    <property type="match status" value="1"/>
</dbReference>
<keyword evidence="12" id="KW-0689">Ribosomal protein</keyword>
<dbReference type="EC" id="2.8.4.4" evidence="8"/>
<dbReference type="PROSITE" id="PS01305">
    <property type="entry name" value="MOAA_NIFB_PQQE"/>
    <property type="match status" value="1"/>
</dbReference>
<dbReference type="PANTHER" id="PTHR43837:SF1">
    <property type="entry name" value="RIBOSOMAL PROTEIN US12 METHYLTHIOTRANSFERASE RIMO"/>
    <property type="match status" value="1"/>
</dbReference>
<comment type="cofactor">
    <cofactor evidence="8">
        <name>[4Fe-4S] cluster</name>
        <dbReference type="ChEBI" id="CHEBI:49883"/>
    </cofactor>
    <text evidence="8">Binds 2 [4Fe-4S] clusters. One cluster is coordinated with 3 cysteines and an exchangeable S-adenosyl-L-methionine.</text>
</comment>
<dbReference type="PROSITE" id="PS01278">
    <property type="entry name" value="MTTASE_RADICAL"/>
    <property type="match status" value="1"/>
</dbReference>
<evidence type="ECO:0000256" key="6">
    <source>
        <dbReference type="ARBA" id="ARBA00023004"/>
    </source>
</evidence>
<dbReference type="GO" id="GO:0005840">
    <property type="term" value="C:ribosome"/>
    <property type="evidence" value="ECO:0007669"/>
    <property type="project" value="UniProtKB-KW"/>
</dbReference>
<dbReference type="InterPro" id="IPR006638">
    <property type="entry name" value="Elp3/MiaA/NifB-like_rSAM"/>
</dbReference>
<dbReference type="GO" id="GO:0035599">
    <property type="term" value="F:aspartic acid methylthiotransferase activity"/>
    <property type="evidence" value="ECO:0007669"/>
    <property type="project" value="TreeGrafter"/>
</dbReference>
<keyword evidence="12" id="KW-0687">Ribonucleoprotein</keyword>
<keyword evidence="4 8" id="KW-0949">S-adenosyl-L-methionine</keyword>
<dbReference type="InterPro" id="IPR020612">
    <property type="entry name" value="Methylthiotransferase_CS"/>
</dbReference>
<dbReference type="InterPro" id="IPR038135">
    <property type="entry name" value="Methylthiotransferase_N_sf"/>
</dbReference>
<keyword evidence="3 8" id="KW-0808">Transferase</keyword>
<comment type="similarity">
    <text evidence="8">Belongs to the methylthiotransferase family. RimO subfamily.</text>
</comment>
<gene>
    <name evidence="8" type="primary">rimO</name>
    <name evidence="12" type="ORF">A9Q02_13840</name>
</gene>
<feature type="binding site" evidence="8">
    <location>
        <position position="169"/>
    </location>
    <ligand>
        <name>[4Fe-4S] cluster</name>
        <dbReference type="ChEBI" id="CHEBI:49883"/>
        <label>2</label>
        <note>4Fe-4S-S-AdoMet</note>
    </ligand>
</feature>
<evidence type="ECO:0000259" key="11">
    <source>
        <dbReference type="PROSITE" id="PS51918"/>
    </source>
</evidence>
<dbReference type="InterPro" id="IPR002792">
    <property type="entry name" value="TRAM_dom"/>
</dbReference>
<keyword evidence="13" id="KW-1185">Reference proteome</keyword>
<keyword evidence="2 8" id="KW-0963">Cytoplasm</keyword>
<dbReference type="InterPro" id="IPR005839">
    <property type="entry name" value="Methylthiotransferase"/>
</dbReference>
<dbReference type="GO" id="GO:0032324">
    <property type="term" value="P:molybdopterin cofactor biosynthetic process"/>
    <property type="evidence" value="ECO:0007669"/>
    <property type="project" value="UniProtKB-ARBA"/>
</dbReference>
<dbReference type="PROSITE" id="PS51918">
    <property type="entry name" value="RADICAL_SAM"/>
    <property type="match status" value="1"/>
</dbReference>
<evidence type="ECO:0000256" key="3">
    <source>
        <dbReference type="ARBA" id="ARBA00022679"/>
    </source>
</evidence>
<dbReference type="GO" id="GO:0046872">
    <property type="term" value="F:metal ion binding"/>
    <property type="evidence" value="ECO:0007669"/>
    <property type="project" value="UniProtKB-KW"/>
</dbReference>
<dbReference type="SUPFAM" id="SSF102114">
    <property type="entry name" value="Radical SAM enzymes"/>
    <property type="match status" value="1"/>
</dbReference>
<evidence type="ECO:0000259" key="9">
    <source>
        <dbReference type="PROSITE" id="PS50926"/>
    </source>
</evidence>
<dbReference type="NCBIfam" id="TIGR01125">
    <property type="entry name" value="30S ribosomal protein S12 methylthiotransferase RimO"/>
    <property type="match status" value="1"/>
</dbReference>
<feature type="binding site" evidence="8">
    <location>
        <position position="173"/>
    </location>
    <ligand>
        <name>[4Fe-4S] cluster</name>
        <dbReference type="ChEBI" id="CHEBI:49883"/>
        <label>2</label>
        <note>4Fe-4S-S-AdoMet</note>
    </ligand>
</feature>
<dbReference type="GO" id="GO:0005829">
    <property type="term" value="C:cytosol"/>
    <property type="evidence" value="ECO:0007669"/>
    <property type="project" value="TreeGrafter"/>
</dbReference>
<dbReference type="SFLD" id="SFLDF00274">
    <property type="entry name" value="ribosomal_protein_S12_methylth"/>
    <property type="match status" value="1"/>
</dbReference>
<keyword evidence="6 8" id="KW-0408">Iron</keyword>
<name>A0A2H3KUN2_9CHLR</name>
<protein>
    <recommendedName>
        <fullName evidence="8">Ribosomal protein uS12 methylthiotransferase RimO</fullName>
        <shortName evidence="8">uS12 MTTase</shortName>
        <shortName evidence="8">uS12 methylthiotransferase</shortName>
        <ecNumber evidence="8">2.8.4.4</ecNumber>
    </recommendedName>
    <alternativeName>
        <fullName evidence="8">Ribosomal protein uS12 (aspartate-C(3))-methylthiotransferase</fullName>
    </alternativeName>
    <alternativeName>
        <fullName evidence="8">Ribosome maturation factor RimO</fullName>
    </alternativeName>
</protein>
<feature type="domain" description="TRAM" evidence="9">
    <location>
        <begin position="389"/>
        <end position="458"/>
    </location>
</feature>
<proteinExistence type="inferred from homology"/>
<dbReference type="GO" id="GO:0051539">
    <property type="term" value="F:4 iron, 4 sulfur cluster binding"/>
    <property type="evidence" value="ECO:0007669"/>
    <property type="project" value="UniProtKB-UniRule"/>
</dbReference>
<evidence type="ECO:0000259" key="10">
    <source>
        <dbReference type="PROSITE" id="PS51449"/>
    </source>
</evidence>
<comment type="caution">
    <text evidence="12">The sequence shown here is derived from an EMBL/GenBank/DDBJ whole genome shotgun (WGS) entry which is preliminary data.</text>
</comment>
<evidence type="ECO:0000313" key="12">
    <source>
        <dbReference type="EMBL" id="PDV99038.1"/>
    </source>
</evidence>
<evidence type="ECO:0000256" key="4">
    <source>
        <dbReference type="ARBA" id="ARBA00022691"/>
    </source>
</evidence>
<dbReference type="InterPro" id="IPR007197">
    <property type="entry name" value="rSAM"/>
</dbReference>
<dbReference type="Gene3D" id="2.40.50.140">
    <property type="entry name" value="Nucleic acid-binding proteins"/>
    <property type="match status" value="1"/>
</dbReference>
<dbReference type="OrthoDB" id="9805215at2"/>
<evidence type="ECO:0000256" key="7">
    <source>
        <dbReference type="ARBA" id="ARBA00023014"/>
    </source>
</evidence>
<dbReference type="SFLD" id="SFLDG01082">
    <property type="entry name" value="B12-binding_domain_containing"/>
    <property type="match status" value="1"/>
</dbReference>
<reference evidence="12 13" key="1">
    <citation type="submission" date="2016-05" db="EMBL/GenBank/DDBJ databases">
        <authorList>
            <person name="Lavstsen T."/>
            <person name="Jespersen J.S."/>
        </authorList>
    </citation>
    <scope>NUCLEOTIDE SEQUENCE [LARGE SCALE GENOMIC DNA]</scope>
    <source>
        <strain evidence="12 13">B7-9</strain>
    </source>
</reference>
<dbReference type="GO" id="GO:0035600">
    <property type="term" value="P:tRNA methylthiolation"/>
    <property type="evidence" value="ECO:0007669"/>
    <property type="project" value="UniProtKB-ARBA"/>
</dbReference>
<dbReference type="InterPro" id="IPR023404">
    <property type="entry name" value="rSAM_horseshoe"/>
</dbReference>